<name>A0A345UPF2_9BACT</name>
<dbReference type="KEGG" id="cprv:CYPRO_3119"/>
<evidence type="ECO:0000313" key="1">
    <source>
        <dbReference type="EMBL" id="AXJ02354.1"/>
    </source>
</evidence>
<protein>
    <submittedName>
        <fullName evidence="1">Uncharacterized protein</fullName>
    </submittedName>
</protein>
<organism evidence="1 2">
    <name type="scientific">Cyclonatronum proteinivorum</name>
    <dbReference type="NCBI Taxonomy" id="1457365"/>
    <lineage>
        <taxon>Bacteria</taxon>
        <taxon>Pseudomonadati</taxon>
        <taxon>Balneolota</taxon>
        <taxon>Balneolia</taxon>
        <taxon>Balneolales</taxon>
        <taxon>Cyclonatronaceae</taxon>
        <taxon>Cyclonatronum</taxon>
    </lineage>
</organism>
<proteinExistence type="predicted"/>
<sequence length="159" mass="17394">MTVRSCVSGTDVRQAESDRVAFRLCSFFLFRIHQKSKGLSFGLGCRNLPPKLLMFTGFSPKKTQAVFGQTSGFRLTLPYIRKPPRTMWCAEAFERKYGGGLFFDEDFLPVSVLICGVAEPVLELCAAALRPVDKAGIGVNNICLLNGVIEAVNEVDGPG</sequence>
<reference evidence="1 2" key="1">
    <citation type="submission" date="2018-03" db="EMBL/GenBank/DDBJ databases">
        <title>Phenotypic and genomic properties of Cyclonatronum proteinivorum gen. nov., sp. nov., a haloalkaliphilic bacteroidete from soda lakes possessing Na+-translocating rhodopsin.</title>
        <authorList>
            <person name="Toshchakov S.V."/>
            <person name="Korzhenkov A."/>
            <person name="Samarov N.I."/>
            <person name="Kublanov I.V."/>
            <person name="Muntyan M.S."/>
            <person name="Sorokin D.Y."/>
        </authorList>
    </citation>
    <scope>NUCLEOTIDE SEQUENCE [LARGE SCALE GENOMIC DNA]</scope>
    <source>
        <strain evidence="1 2">Omega</strain>
    </source>
</reference>
<accession>A0A345UPF2</accession>
<dbReference type="Proteomes" id="UP000254808">
    <property type="component" value="Chromosome"/>
</dbReference>
<keyword evidence="2" id="KW-1185">Reference proteome</keyword>
<dbReference type="AlphaFoldDB" id="A0A345UPF2"/>
<dbReference type="EMBL" id="CP027806">
    <property type="protein sequence ID" value="AXJ02354.1"/>
    <property type="molecule type" value="Genomic_DNA"/>
</dbReference>
<gene>
    <name evidence="1" type="ORF">CYPRO_3119</name>
</gene>
<evidence type="ECO:0000313" key="2">
    <source>
        <dbReference type="Proteomes" id="UP000254808"/>
    </source>
</evidence>